<dbReference type="InterPro" id="IPR011009">
    <property type="entry name" value="Kinase-like_dom_sf"/>
</dbReference>
<keyword evidence="3" id="KW-1185">Reference proteome</keyword>
<accession>A0A7X6S3F3</accession>
<reference evidence="2 3" key="1">
    <citation type="submission" date="2020-04" db="EMBL/GenBank/DDBJ databases">
        <title>MicrobeNet Type strains.</title>
        <authorList>
            <person name="Nicholson A.C."/>
        </authorList>
    </citation>
    <scope>NUCLEOTIDE SEQUENCE [LARGE SCALE GENOMIC DNA]</scope>
    <source>
        <strain evidence="2 3">CCUG 61472</strain>
    </source>
</reference>
<name>A0A7X6S3F3_9LACO</name>
<dbReference type="Pfam" id="PF25816">
    <property type="entry name" value="RamC_N"/>
    <property type="match status" value="1"/>
</dbReference>
<evidence type="ECO:0000313" key="2">
    <source>
        <dbReference type="EMBL" id="NKZ25010.1"/>
    </source>
</evidence>
<dbReference type="RefSeq" id="WP_168722801.1">
    <property type="nucleotide sequence ID" value="NZ_JAAXPN010000014.1"/>
</dbReference>
<dbReference type="AlphaFoldDB" id="A0A7X6S3F3"/>
<organism evidence="2 3">
    <name type="scientific">Periweissella fabalis</name>
    <dbReference type="NCBI Taxonomy" id="1070421"/>
    <lineage>
        <taxon>Bacteria</taxon>
        <taxon>Bacillati</taxon>
        <taxon>Bacillota</taxon>
        <taxon>Bacilli</taxon>
        <taxon>Lactobacillales</taxon>
        <taxon>Lactobacillaceae</taxon>
        <taxon>Periweissella</taxon>
    </lineage>
</organism>
<protein>
    <recommendedName>
        <fullName evidence="1">RamC N-terminal domain-containing protein</fullName>
    </recommendedName>
</protein>
<dbReference type="InterPro" id="IPR057929">
    <property type="entry name" value="RamC_N"/>
</dbReference>
<dbReference type="EMBL" id="JAAXPN010000014">
    <property type="protein sequence ID" value="NKZ25010.1"/>
    <property type="molecule type" value="Genomic_DNA"/>
</dbReference>
<dbReference type="Proteomes" id="UP000549765">
    <property type="component" value="Unassembled WGS sequence"/>
</dbReference>
<dbReference type="Gene3D" id="1.10.510.10">
    <property type="entry name" value="Transferase(Phosphotransferase) domain 1"/>
    <property type="match status" value="1"/>
</dbReference>
<dbReference type="SUPFAM" id="SSF56112">
    <property type="entry name" value="Protein kinase-like (PK-like)"/>
    <property type="match status" value="1"/>
</dbReference>
<gene>
    <name evidence="2" type="ORF">HF964_09465</name>
</gene>
<evidence type="ECO:0000259" key="1">
    <source>
        <dbReference type="Pfam" id="PF25816"/>
    </source>
</evidence>
<comment type="caution">
    <text evidence="2">The sequence shown here is derived from an EMBL/GenBank/DDBJ whole genome shotgun (WGS) entry which is preliminary data.</text>
</comment>
<proteinExistence type="predicted"/>
<feature type="domain" description="RamC N-terminal" evidence="1">
    <location>
        <begin position="2"/>
        <end position="129"/>
    </location>
</feature>
<evidence type="ECO:0000313" key="3">
    <source>
        <dbReference type="Proteomes" id="UP000549765"/>
    </source>
</evidence>
<sequence>MLNIVSQVCFENKISFKYIKSNYEFRKNISEEESPSSLGKYITIYPESENNAFYIMDTLKILLKDTDGPYIISDFKYKNANNIFFRYGINTVSDITDFSQFTLYGPNGQEEQDIPHLSPYIPTWINIPKGWVSENEYSLLIDKYEPYEILSQNSTGNIYIGKDNNNKVIIKEAKLGTLKNGGFDTFSMRQNEWENMNSAAYFPKKIEKIIEISSVFYIYEYIDGITFDTFLSKNNFMLHTNKSKIIFDNVKDILDRIFNIIIMLHSDGKTNIDIHARNFMIDKSGNVFIIDAETINYKTYDIRSTGFWYESMKQMSVYQKDTVRLYLLVIYALGRQNYFLDMVSFFDIQKITYRYLSSILNIEELKYLTKLDQYQMTVKDIKSNVSSLKFKGYTFKRCKTFEPKFDVHKTFEMLNYNVKKNNIPCIGIQGIASEIMQINIIKKYDKNKYEKILNYLRSLIFINDGLIFLIESEIKQIINPYVSRGIAGLLLSMTTVPKELIPSYIISTAYSVAIPYAKSSDYDHGLLGIADAVLSIAAIIDDELLFGRGLRMLEACRFSIINTTEKTFIPVLKSNLELCNTLVDPLLALNIIENKWGKHYETNI</sequence>